<accession>A0A4P9WRH6</accession>
<name>A0A4P9WRH6_9FUNG</name>
<keyword evidence="3" id="KW-1185">Reference proteome</keyword>
<evidence type="ECO:0000313" key="2">
    <source>
        <dbReference type="EMBL" id="RKO94793.1"/>
    </source>
</evidence>
<dbReference type="Proteomes" id="UP000269721">
    <property type="component" value="Unassembled WGS sequence"/>
</dbReference>
<dbReference type="AlphaFoldDB" id="A0A4P9WRH6"/>
<protein>
    <submittedName>
        <fullName evidence="2">Uncharacterized protein</fullName>
    </submittedName>
</protein>
<feature type="region of interest" description="Disordered" evidence="1">
    <location>
        <begin position="197"/>
        <end position="242"/>
    </location>
</feature>
<feature type="compositionally biased region" description="Polar residues" evidence="1">
    <location>
        <begin position="213"/>
        <end position="226"/>
    </location>
</feature>
<sequence length="555" mass="57986">MVEPRPPQTPPMRGNNPRSKRAQTPTQSALNSEAAEAFDSIRDTYRDFFEDVKDLDIPTNEAPLRRTQSLLDVEGALPAPPSSILTSPAGRPLQRPKRGLAGSTSMGSLASLARPPSRGGSMQDVRSRAASPDLAHILDKVERSIERSLGRAQEHLEVSADNIMKARLASMTGSVAMLHEGGSGGVNGVGGGAELGGGGGAAAGRHDGRPTGLGSTNSLGSRTNLLGGSRPNLGGSTSHLSGGAQALSVRSIGGSRNNLAGSSSNLAPRRAPGGSTTALPAIDASLPPSSASTVGWLPEIEPRFRSDRGRPPPPAPGGSANGAANVIDPKSLLRLSWQERGQAAKSSAQAALLAGEERRKRLKGTLGGSLTDISVSSILEGYFGLGSHYVVRLITIFRWFQELAGELVGISKQPRERKVIHLGPRRDDATFGPSQLPPGIQSKVRSDPQASGDVAGAEIGVGGSGNGSYFARFPTGYRPPEEQDKEWRAQNKPKIEVRLGGEGVGRQLLQRLRAFSTDLQVRVDGIAVWPISTGIECGPEQEQPAGVGVFGEFAG</sequence>
<feature type="compositionally biased region" description="Basic and acidic residues" evidence="1">
    <location>
        <begin position="300"/>
        <end position="310"/>
    </location>
</feature>
<evidence type="ECO:0000256" key="1">
    <source>
        <dbReference type="SAM" id="MobiDB-lite"/>
    </source>
</evidence>
<feature type="region of interest" description="Disordered" evidence="1">
    <location>
        <begin position="255"/>
        <end position="325"/>
    </location>
</feature>
<organism evidence="2 3">
    <name type="scientific">Blyttiomyces helicus</name>
    <dbReference type="NCBI Taxonomy" id="388810"/>
    <lineage>
        <taxon>Eukaryota</taxon>
        <taxon>Fungi</taxon>
        <taxon>Fungi incertae sedis</taxon>
        <taxon>Chytridiomycota</taxon>
        <taxon>Chytridiomycota incertae sedis</taxon>
        <taxon>Chytridiomycetes</taxon>
        <taxon>Chytridiomycetes incertae sedis</taxon>
        <taxon>Blyttiomyces</taxon>
    </lineage>
</organism>
<evidence type="ECO:0000313" key="3">
    <source>
        <dbReference type="Proteomes" id="UP000269721"/>
    </source>
</evidence>
<dbReference type="OrthoDB" id="2160758at2759"/>
<feature type="compositionally biased region" description="Pro residues" evidence="1">
    <location>
        <begin position="1"/>
        <end position="10"/>
    </location>
</feature>
<feature type="compositionally biased region" description="Polar residues" evidence="1">
    <location>
        <begin position="22"/>
        <end position="31"/>
    </location>
</feature>
<dbReference type="EMBL" id="KZ993817">
    <property type="protein sequence ID" value="RKO94793.1"/>
    <property type="molecule type" value="Genomic_DNA"/>
</dbReference>
<feature type="region of interest" description="Disordered" evidence="1">
    <location>
        <begin position="425"/>
        <end position="452"/>
    </location>
</feature>
<feature type="region of interest" description="Disordered" evidence="1">
    <location>
        <begin position="1"/>
        <end position="36"/>
    </location>
</feature>
<feature type="compositionally biased region" description="Polar residues" evidence="1">
    <location>
        <begin position="255"/>
        <end position="266"/>
    </location>
</feature>
<gene>
    <name evidence="2" type="ORF">BDK51DRAFT_41215</name>
</gene>
<reference evidence="3" key="1">
    <citation type="journal article" date="2018" name="Nat. Microbiol.">
        <title>Leveraging single-cell genomics to expand the fungal tree of life.</title>
        <authorList>
            <person name="Ahrendt S.R."/>
            <person name="Quandt C.A."/>
            <person name="Ciobanu D."/>
            <person name="Clum A."/>
            <person name="Salamov A."/>
            <person name="Andreopoulos B."/>
            <person name="Cheng J.F."/>
            <person name="Woyke T."/>
            <person name="Pelin A."/>
            <person name="Henrissat B."/>
            <person name="Reynolds N.K."/>
            <person name="Benny G.L."/>
            <person name="Smith M.E."/>
            <person name="James T.Y."/>
            <person name="Grigoriev I.V."/>
        </authorList>
    </citation>
    <scope>NUCLEOTIDE SEQUENCE [LARGE SCALE GENOMIC DNA]</scope>
</reference>
<feature type="region of interest" description="Disordered" evidence="1">
    <location>
        <begin position="74"/>
        <end position="133"/>
    </location>
</feature>
<proteinExistence type="predicted"/>